<dbReference type="AlphaFoldDB" id="A0AAD6UZG4"/>
<proteinExistence type="predicted"/>
<evidence type="ECO:0000256" key="1">
    <source>
        <dbReference type="SAM" id="SignalP"/>
    </source>
</evidence>
<sequence>MLSKIVAAGLCIAFQIATATHLQKPLVTLPTSFCSLSSPEIVIVQDVRRGALHSGFYEIHNKALDGQLVGFYQDEPIVVLNNATVPKVATLGKWRVKEVTPALYSISNVGLGVGLFPNCQKYKAGWRRAGGLGVNHELRSAGAGAQKGH</sequence>
<feature type="chain" id="PRO_5041899334" evidence="1">
    <location>
        <begin position="20"/>
        <end position="149"/>
    </location>
</feature>
<dbReference type="EMBL" id="JARJCW010000087">
    <property type="protein sequence ID" value="KAJ7195953.1"/>
    <property type="molecule type" value="Genomic_DNA"/>
</dbReference>
<keyword evidence="3" id="KW-1185">Reference proteome</keyword>
<keyword evidence="1" id="KW-0732">Signal</keyword>
<organism evidence="2 3">
    <name type="scientific">Mycena pura</name>
    <dbReference type="NCBI Taxonomy" id="153505"/>
    <lineage>
        <taxon>Eukaryota</taxon>
        <taxon>Fungi</taxon>
        <taxon>Dikarya</taxon>
        <taxon>Basidiomycota</taxon>
        <taxon>Agaricomycotina</taxon>
        <taxon>Agaricomycetes</taxon>
        <taxon>Agaricomycetidae</taxon>
        <taxon>Agaricales</taxon>
        <taxon>Marasmiineae</taxon>
        <taxon>Mycenaceae</taxon>
        <taxon>Mycena</taxon>
    </lineage>
</organism>
<evidence type="ECO:0000313" key="3">
    <source>
        <dbReference type="Proteomes" id="UP001219525"/>
    </source>
</evidence>
<comment type="caution">
    <text evidence="2">The sequence shown here is derived from an EMBL/GenBank/DDBJ whole genome shotgun (WGS) entry which is preliminary data.</text>
</comment>
<name>A0AAD6UZG4_9AGAR</name>
<protein>
    <submittedName>
        <fullName evidence="2">Uncharacterized protein</fullName>
    </submittedName>
</protein>
<feature type="signal peptide" evidence="1">
    <location>
        <begin position="1"/>
        <end position="19"/>
    </location>
</feature>
<reference evidence="2" key="1">
    <citation type="submission" date="2023-03" db="EMBL/GenBank/DDBJ databases">
        <title>Massive genome expansion in bonnet fungi (Mycena s.s.) driven by repeated elements and novel gene families across ecological guilds.</title>
        <authorList>
            <consortium name="Lawrence Berkeley National Laboratory"/>
            <person name="Harder C.B."/>
            <person name="Miyauchi S."/>
            <person name="Viragh M."/>
            <person name="Kuo A."/>
            <person name="Thoen E."/>
            <person name="Andreopoulos B."/>
            <person name="Lu D."/>
            <person name="Skrede I."/>
            <person name="Drula E."/>
            <person name="Henrissat B."/>
            <person name="Morin E."/>
            <person name="Kohler A."/>
            <person name="Barry K."/>
            <person name="LaButti K."/>
            <person name="Morin E."/>
            <person name="Salamov A."/>
            <person name="Lipzen A."/>
            <person name="Mereny Z."/>
            <person name="Hegedus B."/>
            <person name="Baldrian P."/>
            <person name="Stursova M."/>
            <person name="Weitz H."/>
            <person name="Taylor A."/>
            <person name="Grigoriev I.V."/>
            <person name="Nagy L.G."/>
            <person name="Martin F."/>
            <person name="Kauserud H."/>
        </authorList>
    </citation>
    <scope>NUCLEOTIDE SEQUENCE</scope>
    <source>
        <strain evidence="2">9144</strain>
    </source>
</reference>
<accession>A0AAD6UZG4</accession>
<evidence type="ECO:0000313" key="2">
    <source>
        <dbReference type="EMBL" id="KAJ7195953.1"/>
    </source>
</evidence>
<gene>
    <name evidence="2" type="ORF">GGX14DRAFT_403687</name>
</gene>
<dbReference type="Proteomes" id="UP001219525">
    <property type="component" value="Unassembled WGS sequence"/>
</dbReference>